<dbReference type="AlphaFoldDB" id="A0A3P7NU15"/>
<reference evidence="1 2" key="1">
    <citation type="submission" date="2018-09" db="EMBL/GenBank/DDBJ databases">
        <authorList>
            <person name="Postec A."/>
        </authorList>
    </citation>
    <scope>NUCLEOTIDE SEQUENCE [LARGE SCALE GENOMIC DNA]</scope>
    <source>
        <strain evidence="1">70B-A</strain>
    </source>
</reference>
<name>A0A3P7NU15_9FIRM</name>
<gene>
    <name evidence="1" type="ORF">PATL70BA_0499</name>
</gene>
<accession>A0A3P7NU15</accession>
<evidence type="ECO:0000313" key="1">
    <source>
        <dbReference type="EMBL" id="VDN46355.1"/>
    </source>
</evidence>
<dbReference type="OrthoDB" id="2085859at2"/>
<organism evidence="1 2">
    <name type="scientific">Petrocella atlantisensis</name>
    <dbReference type="NCBI Taxonomy" id="2173034"/>
    <lineage>
        <taxon>Bacteria</taxon>
        <taxon>Bacillati</taxon>
        <taxon>Bacillota</taxon>
        <taxon>Clostridia</taxon>
        <taxon>Lachnospirales</taxon>
        <taxon>Vallitaleaceae</taxon>
        <taxon>Petrocella</taxon>
    </lineage>
</organism>
<protein>
    <submittedName>
        <fullName evidence="1">Uncharacterized protein</fullName>
    </submittedName>
</protein>
<dbReference type="Proteomes" id="UP000279029">
    <property type="component" value="Chromosome"/>
</dbReference>
<keyword evidence="2" id="KW-1185">Reference proteome</keyword>
<proteinExistence type="predicted"/>
<sequence>MVYINDVLKDETLSSKKRRKILKKMVANKSVHNYVFIIRIHQDDNMLEMVSDRELKRLKERDKEFIIAGIGKNREHAFELIEKLMAHVYNRYQIIDTQVMEKELHILWPT</sequence>
<evidence type="ECO:0000313" key="2">
    <source>
        <dbReference type="Proteomes" id="UP000279029"/>
    </source>
</evidence>
<dbReference type="EMBL" id="LR130778">
    <property type="protein sequence ID" value="VDN46355.1"/>
    <property type="molecule type" value="Genomic_DNA"/>
</dbReference>
<dbReference type="RefSeq" id="WP_125135882.1">
    <property type="nucleotide sequence ID" value="NZ_LR130778.1"/>
</dbReference>
<dbReference type="KEGG" id="cbar:PATL70BA_0499"/>